<dbReference type="Pfam" id="PF13304">
    <property type="entry name" value="AAA_21"/>
    <property type="match status" value="1"/>
</dbReference>
<feature type="domain" description="ATPase AAA-type core" evidence="1">
    <location>
        <begin position="855"/>
        <end position="927"/>
    </location>
</feature>
<dbReference type="InterPro" id="IPR003959">
    <property type="entry name" value="ATPase_AAA_core"/>
</dbReference>
<dbReference type="Proteomes" id="UP000737171">
    <property type="component" value="Unassembled WGS sequence"/>
</dbReference>
<evidence type="ECO:0000313" key="2">
    <source>
        <dbReference type="EMBL" id="NRF72207.1"/>
    </source>
</evidence>
<dbReference type="SUPFAM" id="SSF52540">
    <property type="entry name" value="P-loop containing nucleoside triphosphate hydrolases"/>
    <property type="match status" value="1"/>
</dbReference>
<organism evidence="2 3">
    <name type="scientific">Pseudaquabacterium terrae</name>
    <dbReference type="NCBI Taxonomy" id="2732868"/>
    <lineage>
        <taxon>Bacteria</taxon>
        <taxon>Pseudomonadati</taxon>
        <taxon>Pseudomonadota</taxon>
        <taxon>Betaproteobacteria</taxon>
        <taxon>Burkholderiales</taxon>
        <taxon>Sphaerotilaceae</taxon>
        <taxon>Pseudaquabacterium</taxon>
    </lineage>
</organism>
<dbReference type="Gene3D" id="3.40.50.300">
    <property type="entry name" value="P-loop containing nucleotide triphosphate hydrolases"/>
    <property type="match status" value="1"/>
</dbReference>
<dbReference type="EMBL" id="JABRWJ010000020">
    <property type="protein sequence ID" value="NRF72207.1"/>
    <property type="molecule type" value="Genomic_DNA"/>
</dbReference>
<dbReference type="InterPro" id="IPR054787">
    <property type="entry name" value="TrlF_ATPase"/>
</dbReference>
<accession>A0ABX2EU81</accession>
<reference evidence="2 3" key="1">
    <citation type="submission" date="2020-05" db="EMBL/GenBank/DDBJ databases">
        <title>Aquincola sp. isolate from soil.</title>
        <authorList>
            <person name="Han J."/>
            <person name="Kim D.-U."/>
        </authorList>
    </citation>
    <scope>NUCLEOTIDE SEQUENCE [LARGE SCALE GENOMIC DNA]</scope>
    <source>
        <strain evidence="2 3">S2</strain>
    </source>
</reference>
<protein>
    <submittedName>
        <fullName evidence="2">AAA family ATPase</fullName>
    </submittedName>
</protein>
<name>A0ABX2EU81_9BURK</name>
<evidence type="ECO:0000259" key="1">
    <source>
        <dbReference type="Pfam" id="PF13304"/>
    </source>
</evidence>
<gene>
    <name evidence="2" type="ORF">HLB44_35010</name>
</gene>
<keyword evidence="3" id="KW-1185">Reference proteome</keyword>
<proteinExistence type="predicted"/>
<dbReference type="InterPro" id="IPR027417">
    <property type="entry name" value="P-loop_NTPase"/>
</dbReference>
<dbReference type="RefSeq" id="WP_173135016.1">
    <property type="nucleotide sequence ID" value="NZ_JABRWJ010000020.1"/>
</dbReference>
<evidence type="ECO:0000313" key="3">
    <source>
        <dbReference type="Proteomes" id="UP000737171"/>
    </source>
</evidence>
<dbReference type="NCBIfam" id="NF045780">
    <property type="entry name" value="TrlF_fam_ATP"/>
    <property type="match status" value="1"/>
</dbReference>
<comment type="caution">
    <text evidence="2">The sequence shown here is derived from an EMBL/GenBank/DDBJ whole genome shotgun (WGS) entry which is preliminary data.</text>
</comment>
<sequence>MITRGSQWHRWDPHIHGPGTLLNDQFGGGDPWEAYLKAVEGCAPRIEALGVTDYYTTNTYEAVRLRREQGRLSDVKLLFPNIELRLDVAAKTGFVNLHLLVSPDDPDHVNEIKRFLSRLHFGAHSDRYDCTEADLIRLGKAADASIKDDRKALAHGATQFRVSFDGLRSAFKESAWARDNILIAVAGAKGDGTSGLQQAADKTIRQEIEKFSHIIFAGSPSQREFWLGLKDVTADQLQDRYGGCKPCLNGCDAHDLASIGRPAEDRYTWVKGALTFDALRQACIDPHGRAWVGSEPPKGAMPSQAVSQVRIIDASWITTSDIPLNAGLVAIIGARGSGKTALADMVAAGCNAISSSAWNADENISPSFLVRARPLVGNARVALSWGGGDTSVSRLDGRDADDLAYPRARYLSQQFVEELCSSKGASEGLVREIERVVFEAHTQDGQEGAYSFEELREQRTLRYQQARRLEGESIVAISDRIATELENEALVETLTTQVAAKDKLIKGYIADQSKLAIKKGTEAQVQRHTALAETASSLTAKVNAFGAQRRTFVAMQDEVKNTRNAKSPEMLRDVMSRHHGSGLDAKQWDDFLLVYKGNVDSALTGYIAWADKEIAKINGTVPAPGDPKVPLIPLDADLKQSTIALLRAEMTRLELSISADKAVQNQYAALSKKISTEKAALQTLKTRLENAKGAFERRKVLQRERDEAYGRLFAAVIKEQEALIELYAPLMRRLDAMSGTLKRLSVKVRRVADIAGWATEGEEELIDRRKAGSFYGIGALQKVVRAELQPAWETGSAQDIEGAMSAFVAAHYKELLAHAPYAPTEQEAFRHWLKRFAQWLFSTDHIAVQYEIVYDGVDIRKLSPGTRGIVLLLLYLALDDADDRPLIIDQPEENLDPKSVFDELVNLFVVAKAKRQVIMVTHNANLVINTDADQIIVANTSPAADGGLPTFSYIAGGLEDAGIRKVVCDILEGGEKAFTERARRLRVKLLR</sequence>